<keyword evidence="3" id="KW-0813">Transport</keyword>
<keyword evidence="4" id="KW-1003">Cell membrane</keyword>
<dbReference type="OrthoDB" id="9770910at2"/>
<feature type="transmembrane region" description="Helical" evidence="9">
    <location>
        <begin position="247"/>
        <end position="267"/>
    </location>
</feature>
<protein>
    <submittedName>
        <fullName evidence="10">Anaerobic C4-dicarboxylate transporter</fullName>
    </submittedName>
</protein>
<dbReference type="AlphaFoldDB" id="A0A4V2KRH0"/>
<comment type="similarity">
    <text evidence="2">Belongs to the DcuA/DcuB transporter (TC 2.A.13.1) family.</text>
</comment>
<feature type="transmembrane region" description="Helical" evidence="9">
    <location>
        <begin position="328"/>
        <end position="350"/>
    </location>
</feature>
<keyword evidence="7 9" id="KW-1133">Transmembrane helix</keyword>
<reference evidence="10 11" key="1">
    <citation type="submission" date="2019-02" db="EMBL/GenBank/DDBJ databases">
        <title>Arcanobacterium bovis sp. nov., isolated from the milk of a cow with mastitis.</title>
        <authorList>
            <person name="Sammra O."/>
            <person name="Foster G."/>
            <person name="Hassan A."/>
            <person name="Alssahen M."/>
            <person name="Laemmler C."/>
            <person name="Borowiak M."/>
            <person name="Malorny B."/>
            <person name="Abdulmawjood A."/>
        </authorList>
    </citation>
    <scope>NUCLEOTIDE SEQUENCE [LARGE SCALE GENOMIC DNA]</scope>
    <source>
        <strain evidence="10 11">C605018/01/1</strain>
    </source>
</reference>
<keyword evidence="11" id="KW-1185">Reference proteome</keyword>
<sequence length="468" mass="49731">MVNTRSNCASSSFVWRLLVFLLLCEMAVMIALIIVGIKFGGAIGVGLFSLLGTVIMVVVFRLPPGNIPVVPIMIIFSIAISAGILEAAGGLDLLVHWASQAIKKYPAAITFVAPLITFLFVFGVGTSNIVMSLEPVIARTALRARVRPERPLVASVLASNTALVASPAASSALTAVGFLSGHGFSMASYMAIVIPAALLSTLLTSLFLNFWGKPLDRDPVYLERVRTGVVKETRDDDAAQRFSRTQYAAVIGFVSAIVCVMIVGLNYDTLGHALIPGAMRDVIVDHAVTSKVTWMPATMMVQLMLYMSAVFTLVVTRIPVRSIFEAKVFTSCVTAMMSVLGPGLLGSTIFGDAGNMRVLKENLAPLVEKAPWLVALLIAVLGMIVMSQTATISIMFPLALSVGVPAGFLAALVQAVNVQYVIPALPTLLFAEEIDVTGTTNKYRAWPAGLVSTISVCAIGVALWRLIG</sequence>
<dbReference type="GO" id="GO:0005886">
    <property type="term" value="C:plasma membrane"/>
    <property type="evidence" value="ECO:0007669"/>
    <property type="project" value="UniProtKB-SubCell"/>
</dbReference>
<evidence type="ECO:0000313" key="11">
    <source>
        <dbReference type="Proteomes" id="UP000293036"/>
    </source>
</evidence>
<feature type="transmembrane region" description="Helical" evidence="9">
    <location>
        <begin position="41"/>
        <end position="60"/>
    </location>
</feature>
<gene>
    <name evidence="10" type="ORF">EZJ44_01260</name>
</gene>
<accession>A0A4V2KRH0</accession>
<dbReference type="PANTHER" id="PTHR36106">
    <property type="entry name" value="ANAEROBIC C4-DICARBOXYLATE TRANSPORTER DCUB"/>
    <property type="match status" value="1"/>
</dbReference>
<feature type="transmembrane region" description="Helical" evidence="9">
    <location>
        <begin position="445"/>
        <end position="467"/>
    </location>
</feature>
<dbReference type="EMBL" id="SJDT01000001">
    <property type="protein sequence ID" value="TBW23794.1"/>
    <property type="molecule type" value="Genomic_DNA"/>
</dbReference>
<dbReference type="Proteomes" id="UP000293036">
    <property type="component" value="Unassembled WGS sequence"/>
</dbReference>
<keyword evidence="8 9" id="KW-0472">Membrane</keyword>
<keyword evidence="5" id="KW-0997">Cell inner membrane</keyword>
<feature type="transmembrane region" description="Helical" evidence="9">
    <location>
        <begin position="398"/>
        <end position="422"/>
    </location>
</feature>
<feature type="transmembrane region" description="Helical" evidence="9">
    <location>
        <begin position="370"/>
        <end position="386"/>
    </location>
</feature>
<evidence type="ECO:0000256" key="4">
    <source>
        <dbReference type="ARBA" id="ARBA00022475"/>
    </source>
</evidence>
<feature type="transmembrane region" description="Helical" evidence="9">
    <location>
        <begin position="294"/>
        <end position="316"/>
    </location>
</feature>
<evidence type="ECO:0000256" key="8">
    <source>
        <dbReference type="ARBA" id="ARBA00023136"/>
    </source>
</evidence>
<organism evidence="10 11">
    <name type="scientific">Arcanobacterium bovis</name>
    <dbReference type="NCBI Taxonomy" id="2529275"/>
    <lineage>
        <taxon>Bacteria</taxon>
        <taxon>Bacillati</taxon>
        <taxon>Actinomycetota</taxon>
        <taxon>Actinomycetes</taxon>
        <taxon>Actinomycetales</taxon>
        <taxon>Actinomycetaceae</taxon>
        <taxon>Arcanobacterium</taxon>
    </lineage>
</organism>
<evidence type="ECO:0000256" key="1">
    <source>
        <dbReference type="ARBA" id="ARBA00004429"/>
    </source>
</evidence>
<evidence type="ECO:0000256" key="2">
    <source>
        <dbReference type="ARBA" id="ARBA00006413"/>
    </source>
</evidence>
<comment type="caution">
    <text evidence="10">The sequence shown here is derived from an EMBL/GenBank/DDBJ whole genome shotgun (WGS) entry which is preliminary data.</text>
</comment>
<proteinExistence type="inferred from homology"/>
<feature type="transmembrane region" description="Helical" evidence="9">
    <location>
        <begin position="105"/>
        <end position="131"/>
    </location>
</feature>
<evidence type="ECO:0000313" key="10">
    <source>
        <dbReference type="EMBL" id="TBW23794.1"/>
    </source>
</evidence>
<dbReference type="Pfam" id="PF03605">
    <property type="entry name" value="DcuA_DcuB"/>
    <property type="match status" value="1"/>
</dbReference>
<feature type="transmembrane region" description="Helical" evidence="9">
    <location>
        <begin position="152"/>
        <end position="180"/>
    </location>
</feature>
<evidence type="ECO:0000256" key="5">
    <source>
        <dbReference type="ARBA" id="ARBA00022519"/>
    </source>
</evidence>
<keyword evidence="6 9" id="KW-0812">Transmembrane</keyword>
<name>A0A4V2KRH0_9ACTO</name>
<feature type="transmembrane region" description="Helical" evidence="9">
    <location>
        <begin position="67"/>
        <end position="85"/>
    </location>
</feature>
<dbReference type="PANTHER" id="PTHR36106:SF3">
    <property type="entry name" value="ANAEROBIC C4-DICARBOXYLATE TRANSPORTER DCUB"/>
    <property type="match status" value="1"/>
</dbReference>
<evidence type="ECO:0000256" key="6">
    <source>
        <dbReference type="ARBA" id="ARBA00022692"/>
    </source>
</evidence>
<dbReference type="InterPro" id="IPR004668">
    <property type="entry name" value="Anaer_Dcu_memb_transpt"/>
</dbReference>
<evidence type="ECO:0000256" key="3">
    <source>
        <dbReference type="ARBA" id="ARBA00022448"/>
    </source>
</evidence>
<evidence type="ECO:0000256" key="7">
    <source>
        <dbReference type="ARBA" id="ARBA00022989"/>
    </source>
</evidence>
<feature type="transmembrane region" description="Helical" evidence="9">
    <location>
        <begin position="12"/>
        <end position="35"/>
    </location>
</feature>
<comment type="subcellular location">
    <subcellularLocation>
        <location evidence="1">Cell inner membrane</location>
        <topology evidence="1">Multi-pass membrane protein</topology>
    </subcellularLocation>
</comment>
<dbReference type="GO" id="GO:0015556">
    <property type="term" value="F:C4-dicarboxylate transmembrane transporter activity"/>
    <property type="evidence" value="ECO:0007669"/>
    <property type="project" value="InterPro"/>
</dbReference>
<evidence type="ECO:0000256" key="9">
    <source>
        <dbReference type="SAM" id="Phobius"/>
    </source>
</evidence>
<feature type="transmembrane region" description="Helical" evidence="9">
    <location>
        <begin position="186"/>
        <end position="208"/>
    </location>
</feature>